<feature type="region of interest" description="Disordered" evidence="1">
    <location>
        <begin position="158"/>
        <end position="184"/>
    </location>
</feature>
<keyword evidence="4" id="KW-1185">Reference proteome</keyword>
<evidence type="ECO:0000256" key="1">
    <source>
        <dbReference type="SAM" id="MobiDB-lite"/>
    </source>
</evidence>
<evidence type="ECO:0000256" key="2">
    <source>
        <dbReference type="SAM" id="SignalP"/>
    </source>
</evidence>
<feature type="compositionally biased region" description="Low complexity" evidence="1">
    <location>
        <begin position="164"/>
        <end position="184"/>
    </location>
</feature>
<evidence type="ECO:0000313" key="3">
    <source>
        <dbReference type="EMBL" id="PWK16668.1"/>
    </source>
</evidence>
<name>A0A316DGC7_9BACT</name>
<dbReference type="AlphaFoldDB" id="A0A316DGC7"/>
<gene>
    <name evidence="3" type="ORF">LV89_04834</name>
</gene>
<dbReference type="RefSeq" id="WP_109745534.1">
    <property type="nucleotide sequence ID" value="NZ_QGGO01000048.1"/>
</dbReference>
<comment type="caution">
    <text evidence="3">The sequence shown here is derived from an EMBL/GenBank/DDBJ whole genome shotgun (WGS) entry which is preliminary data.</text>
</comment>
<evidence type="ECO:0000313" key="4">
    <source>
        <dbReference type="Proteomes" id="UP000245489"/>
    </source>
</evidence>
<dbReference type="EMBL" id="QGGO01000048">
    <property type="protein sequence ID" value="PWK16668.1"/>
    <property type="molecule type" value="Genomic_DNA"/>
</dbReference>
<protein>
    <submittedName>
        <fullName evidence="3">Uncharacterized protein</fullName>
    </submittedName>
</protein>
<accession>A0A316DGC7</accession>
<feature type="chain" id="PRO_5016285151" evidence="2">
    <location>
        <begin position="22"/>
        <end position="229"/>
    </location>
</feature>
<reference evidence="3 4" key="1">
    <citation type="submission" date="2018-05" db="EMBL/GenBank/DDBJ databases">
        <title>Genomic Encyclopedia of Archaeal and Bacterial Type Strains, Phase II (KMG-II): from individual species to whole genera.</title>
        <authorList>
            <person name="Goeker M."/>
        </authorList>
    </citation>
    <scope>NUCLEOTIDE SEQUENCE [LARGE SCALE GENOMIC DNA]</scope>
    <source>
        <strain evidence="3 4">DSM 22214</strain>
    </source>
</reference>
<sequence length="229" mass="25052">MKLNLKYAILFLISFNSTTYAQDALSNKEIINLQASKISQDIILAKINSTKCQFDLTAQGLIELRAGKVSDRVVKSMFIASPPTEIITNEEVIKLSNSDVSTTILKEKINKTAHKFDVDPNDLIKLKSAKVSDSVVKEMILNPKQGVTTPINTKATIPVGTTNVQPDPSISSVSQSSNNSQKKSNNDIIVTTVYEEVKNLKRIGDISASASKVFGKQEKLKNECCPHGI</sequence>
<keyword evidence="2" id="KW-0732">Signal</keyword>
<organism evidence="3 4">
    <name type="scientific">Arcicella aurantiaca</name>
    <dbReference type="NCBI Taxonomy" id="591202"/>
    <lineage>
        <taxon>Bacteria</taxon>
        <taxon>Pseudomonadati</taxon>
        <taxon>Bacteroidota</taxon>
        <taxon>Cytophagia</taxon>
        <taxon>Cytophagales</taxon>
        <taxon>Flectobacillaceae</taxon>
        <taxon>Arcicella</taxon>
    </lineage>
</organism>
<dbReference type="Proteomes" id="UP000245489">
    <property type="component" value="Unassembled WGS sequence"/>
</dbReference>
<feature type="signal peptide" evidence="2">
    <location>
        <begin position="1"/>
        <end position="21"/>
    </location>
</feature>
<dbReference type="OrthoDB" id="665150at2"/>
<proteinExistence type="predicted"/>